<dbReference type="GO" id="GO:0070319">
    <property type="term" value="C:Golgi to plasma membrane transport vesicle"/>
    <property type="evidence" value="ECO:0007669"/>
    <property type="project" value="TreeGrafter"/>
</dbReference>
<evidence type="ECO:0000256" key="2">
    <source>
        <dbReference type="SAM" id="Coils"/>
    </source>
</evidence>
<evidence type="ECO:0000256" key="1">
    <source>
        <dbReference type="ARBA" id="ARBA00023054"/>
    </source>
</evidence>
<protein>
    <submittedName>
        <fullName evidence="5">Rab guanine nucleotide exchange factor sec2</fullName>
    </submittedName>
</protein>
<dbReference type="EMBL" id="MNBE01000277">
    <property type="protein sequence ID" value="OKP11493.1"/>
    <property type="molecule type" value="Genomic_DNA"/>
</dbReference>
<name>A0A1Q5UGB0_9EURO</name>
<feature type="region of interest" description="Disordered" evidence="3">
    <location>
        <begin position="545"/>
        <end position="564"/>
    </location>
</feature>
<reference evidence="5 6" key="1">
    <citation type="submission" date="2016-10" db="EMBL/GenBank/DDBJ databases">
        <title>Genome sequence of the ascomycete fungus Penicillium subrubescens.</title>
        <authorList>
            <person name="De Vries R.P."/>
            <person name="Peng M."/>
            <person name="Dilokpimol A."/>
            <person name="Hilden K."/>
            <person name="Makela M.R."/>
            <person name="Grigoriev I."/>
            <person name="Riley R."/>
            <person name="Granchi Z."/>
        </authorList>
    </citation>
    <scope>NUCLEOTIDE SEQUENCE [LARGE SCALE GENOMIC DNA]</scope>
    <source>
        <strain evidence="5 6">CBS 132785</strain>
    </source>
</reference>
<gene>
    <name evidence="5" type="ORF">PENSUB_2979</name>
</gene>
<evidence type="ECO:0000313" key="5">
    <source>
        <dbReference type="EMBL" id="OKP11493.1"/>
    </source>
</evidence>
<dbReference type="AlphaFoldDB" id="A0A1Q5UGB0"/>
<feature type="compositionally biased region" description="Polar residues" evidence="3">
    <location>
        <begin position="372"/>
        <end position="388"/>
    </location>
</feature>
<evidence type="ECO:0000259" key="4">
    <source>
        <dbReference type="Pfam" id="PF06428"/>
    </source>
</evidence>
<comment type="caution">
    <text evidence="5">The sequence shown here is derived from an EMBL/GenBank/DDBJ whole genome shotgun (WGS) entry which is preliminary data.</text>
</comment>
<feature type="region of interest" description="Disordered" evidence="3">
    <location>
        <begin position="15"/>
        <end position="96"/>
    </location>
</feature>
<dbReference type="Pfam" id="PF25555">
    <property type="entry name" value="RAB3A-like_C"/>
    <property type="match status" value="1"/>
</dbReference>
<dbReference type="Pfam" id="PF06428">
    <property type="entry name" value="Sec2p"/>
    <property type="match status" value="1"/>
</dbReference>
<feature type="compositionally biased region" description="Low complexity" evidence="3">
    <location>
        <begin position="548"/>
        <end position="559"/>
    </location>
</feature>
<sequence>MADLIAFQTYHHSKLLPPSSTMIPRHAHKRSLSSEHRGLSPDRTVTKAKSTTNLSDAATQQHSKFEETNFNTLQDPRLVIPSEGSSSSSSSHHPDLSNEVAALSVKLIQAINNQTTLDDNLAATRQELEAALGKIQALEFQNEKYRRDIAEKVYVKKADADIELMRLRGLLAEECARRSTAEKAKKTIEQELETLTADLFQEANKMVAAAKIEREAVEKKNEQLRSQIKDTESLLASHQDQLAELKSVIQGMHLAKDDLDIRTNVSTAPPSPAGPPQLPGSSKQEIEFENAAPACNPEELIPGPTCNFPEMIRLVCRTDLQAYEDFRELMTLPRSSKPPSRAGSGSYAGLNVMSLANFATGGSASTTSSPTKGMTNSPNGSLSSQTGSHIPLKETRFYKRVLMEDIEPTLRLDLAPGISWLTRRTVLSGICEGTLVVEPIPPANKKFEFPCSVCGERRLNPENERTHRFRTSDSETAQRYSLCIPCLERVRSCCEFTGYLRLILDGHLRAGDADEEKEIWEETVRLRERMFWSRIAGGIVPLVTAPVESQTEPETSEPSINVSGPNENDHYLHPEDNAVVELNPVDVSPRSEIPHIAQPIPPETPFRDHDVVKPMTPELPHLDREGIDDSADEALQRRGSVDSDISIYEEANAEVADGSEEAAKDQLLATDEQEDTEASSETATPVVHPHTPTHEQEEPEAKVDILEPVVQAPTPTHEDRSTKAKVDTVQDATAKAVSTEKAEANGQSSS</sequence>
<evidence type="ECO:0000313" key="6">
    <source>
        <dbReference type="Proteomes" id="UP000186955"/>
    </source>
</evidence>
<dbReference type="CDD" id="cd21044">
    <property type="entry name" value="Rab11BD_RAB3IP_like"/>
    <property type="match status" value="1"/>
</dbReference>
<dbReference type="Gene3D" id="6.10.140.910">
    <property type="match status" value="1"/>
</dbReference>
<feature type="compositionally biased region" description="Basic and acidic residues" evidence="3">
    <location>
        <begin position="692"/>
        <end position="705"/>
    </location>
</feature>
<feature type="compositionally biased region" description="Low complexity" evidence="3">
    <location>
        <begin position="361"/>
        <end position="371"/>
    </location>
</feature>
<dbReference type="STRING" id="1316194.A0A1Q5UGB0"/>
<feature type="coiled-coil region" evidence="2">
    <location>
        <begin position="178"/>
        <end position="248"/>
    </location>
</feature>
<organism evidence="5 6">
    <name type="scientific">Penicillium subrubescens</name>
    <dbReference type="NCBI Taxonomy" id="1316194"/>
    <lineage>
        <taxon>Eukaryota</taxon>
        <taxon>Fungi</taxon>
        <taxon>Dikarya</taxon>
        <taxon>Ascomycota</taxon>
        <taxon>Pezizomycotina</taxon>
        <taxon>Eurotiomycetes</taxon>
        <taxon>Eurotiomycetidae</taxon>
        <taxon>Eurotiales</taxon>
        <taxon>Aspergillaceae</taxon>
        <taxon>Penicillium</taxon>
    </lineage>
</organism>
<dbReference type="InterPro" id="IPR009449">
    <property type="entry name" value="Sec2_N"/>
</dbReference>
<dbReference type="PANTHER" id="PTHR14430:SF0">
    <property type="entry name" value="SEC2P DOMAIN-CONTAINING PROTEIN"/>
    <property type="match status" value="1"/>
</dbReference>
<feature type="domain" description="GDP/GTP exchange factor Sec2 N-terminal" evidence="4">
    <location>
        <begin position="114"/>
        <end position="252"/>
    </location>
</feature>
<dbReference type="GO" id="GO:0005085">
    <property type="term" value="F:guanyl-nucleotide exchange factor activity"/>
    <property type="evidence" value="ECO:0007669"/>
    <property type="project" value="InterPro"/>
</dbReference>
<feature type="compositionally biased region" description="Basic and acidic residues" evidence="3">
    <location>
        <begin position="716"/>
        <end position="728"/>
    </location>
</feature>
<dbReference type="SUPFAM" id="SSF144284">
    <property type="entry name" value="Sec2 N-terminal region"/>
    <property type="match status" value="1"/>
</dbReference>
<dbReference type="InterPro" id="IPR040351">
    <property type="entry name" value="RAB3IL/RAB3IP/Sec2"/>
</dbReference>
<feature type="coiled-coil region" evidence="2">
    <location>
        <begin position="121"/>
        <end position="148"/>
    </location>
</feature>
<dbReference type="PANTHER" id="PTHR14430">
    <property type="entry name" value="RABIN3-RELATED"/>
    <property type="match status" value="1"/>
</dbReference>
<proteinExistence type="predicted"/>
<feature type="compositionally biased region" description="Pro residues" evidence="3">
    <location>
        <begin position="269"/>
        <end position="278"/>
    </location>
</feature>
<dbReference type="GO" id="GO:0051286">
    <property type="term" value="C:cell tip"/>
    <property type="evidence" value="ECO:0007669"/>
    <property type="project" value="TreeGrafter"/>
</dbReference>
<dbReference type="OrthoDB" id="1748564at2759"/>
<keyword evidence="1 2" id="KW-0175">Coiled coil</keyword>
<accession>A0A1Q5UGB0</accession>
<dbReference type="Proteomes" id="UP000186955">
    <property type="component" value="Unassembled WGS sequence"/>
</dbReference>
<evidence type="ECO:0000256" key="3">
    <source>
        <dbReference type="SAM" id="MobiDB-lite"/>
    </source>
</evidence>
<feature type="region of interest" description="Disordered" evidence="3">
    <location>
        <begin position="653"/>
        <end position="750"/>
    </location>
</feature>
<feature type="region of interest" description="Disordered" evidence="3">
    <location>
        <begin position="361"/>
        <end position="388"/>
    </location>
</feature>
<dbReference type="GO" id="GO:0006887">
    <property type="term" value="P:exocytosis"/>
    <property type="evidence" value="ECO:0007669"/>
    <property type="project" value="TreeGrafter"/>
</dbReference>
<feature type="compositionally biased region" description="Polar residues" evidence="3">
    <location>
        <begin position="47"/>
        <end position="74"/>
    </location>
</feature>
<feature type="region of interest" description="Disordered" evidence="3">
    <location>
        <begin position="263"/>
        <end position="283"/>
    </location>
</feature>
<keyword evidence="6" id="KW-1185">Reference proteome</keyword>